<dbReference type="InterPro" id="IPR000653">
    <property type="entry name" value="DegT/StrS_aminotransferase"/>
</dbReference>
<keyword evidence="4" id="KW-1185">Reference proteome</keyword>
<evidence type="ECO:0000256" key="1">
    <source>
        <dbReference type="ARBA" id="ARBA00022898"/>
    </source>
</evidence>
<dbReference type="GO" id="GO:0030170">
    <property type="term" value="F:pyridoxal phosphate binding"/>
    <property type="evidence" value="ECO:0007669"/>
    <property type="project" value="TreeGrafter"/>
</dbReference>
<comment type="similarity">
    <text evidence="2">Belongs to the DegT/DnrJ/EryC1 family.</text>
</comment>
<dbReference type="RefSeq" id="WP_145353297.1">
    <property type="nucleotide sequence ID" value="NZ_CP036262.1"/>
</dbReference>
<dbReference type="OrthoDB" id="257609at2"/>
<keyword evidence="3" id="KW-0808">Transferase</keyword>
<reference evidence="3 4" key="1">
    <citation type="submission" date="2019-02" db="EMBL/GenBank/DDBJ databases">
        <title>Deep-cultivation of Planctomycetes and their phenomic and genomic characterization uncovers novel biology.</title>
        <authorList>
            <person name="Wiegand S."/>
            <person name="Jogler M."/>
            <person name="Boedeker C."/>
            <person name="Pinto D."/>
            <person name="Vollmers J."/>
            <person name="Rivas-Marin E."/>
            <person name="Kohn T."/>
            <person name="Peeters S.H."/>
            <person name="Heuer A."/>
            <person name="Rast P."/>
            <person name="Oberbeckmann S."/>
            <person name="Bunk B."/>
            <person name="Jeske O."/>
            <person name="Meyerdierks A."/>
            <person name="Storesund J.E."/>
            <person name="Kallscheuer N."/>
            <person name="Luecker S."/>
            <person name="Lage O.M."/>
            <person name="Pohl T."/>
            <person name="Merkel B.J."/>
            <person name="Hornburger P."/>
            <person name="Mueller R.-W."/>
            <person name="Bruemmer F."/>
            <person name="Labrenz M."/>
            <person name="Spormann A.M."/>
            <person name="Op den Camp H."/>
            <person name="Overmann J."/>
            <person name="Amann R."/>
            <person name="Jetten M.S.M."/>
            <person name="Mascher T."/>
            <person name="Medema M.H."/>
            <person name="Devos D.P."/>
            <person name="Kaster A.-K."/>
            <person name="Ovreas L."/>
            <person name="Rohde M."/>
            <person name="Galperin M.Y."/>
            <person name="Jogler C."/>
        </authorList>
    </citation>
    <scope>NUCLEOTIDE SEQUENCE [LARGE SCALE GENOMIC DNA]</scope>
    <source>
        <strain evidence="3 4">FF011L</strain>
    </source>
</reference>
<evidence type="ECO:0000256" key="2">
    <source>
        <dbReference type="RuleBase" id="RU004508"/>
    </source>
</evidence>
<evidence type="ECO:0000313" key="3">
    <source>
        <dbReference type="EMBL" id="QDS95265.1"/>
    </source>
</evidence>
<dbReference type="KEGG" id="rml:FF011L_40580"/>
<dbReference type="GO" id="GO:0047310">
    <property type="term" value="F:glutamine-scyllo-inositol transaminase activity"/>
    <property type="evidence" value="ECO:0007669"/>
    <property type="project" value="UniProtKB-EC"/>
</dbReference>
<dbReference type="PANTHER" id="PTHR30244:SF36">
    <property type="entry name" value="3-OXO-GLUCOSE-6-PHOSPHATE:GLUTAMATE AMINOTRANSFERASE"/>
    <property type="match status" value="1"/>
</dbReference>
<dbReference type="PANTHER" id="PTHR30244">
    <property type="entry name" value="TRANSAMINASE"/>
    <property type="match status" value="1"/>
</dbReference>
<dbReference type="Proteomes" id="UP000320672">
    <property type="component" value="Chromosome"/>
</dbReference>
<keyword evidence="1 2" id="KW-0663">Pyridoxal phosphate</keyword>
<dbReference type="EC" id="2.6.1.50" evidence="3"/>
<dbReference type="GO" id="GO:0000271">
    <property type="term" value="P:polysaccharide biosynthetic process"/>
    <property type="evidence" value="ECO:0007669"/>
    <property type="project" value="TreeGrafter"/>
</dbReference>
<dbReference type="AlphaFoldDB" id="A0A517MK51"/>
<dbReference type="InterPro" id="IPR015424">
    <property type="entry name" value="PyrdxlP-dep_Trfase"/>
</dbReference>
<dbReference type="EMBL" id="CP036262">
    <property type="protein sequence ID" value="QDS95265.1"/>
    <property type="molecule type" value="Genomic_DNA"/>
</dbReference>
<name>A0A517MK51_9BACT</name>
<sequence length="375" mass="39934">MHSLPAWPSWPPQSAAIRDSVAAVLADGQWGAYHSAITTELQSELAKRFGGPHVQLCCSGTAALETVLRSARLPAGAEVILSAFDFPGNRRTVELSGFRPVLVDCLEGSTAIDVSQVIAAATPETKAVVVSHLYGDFVQMRPLREWADANQVVLVEDACHVPGGIVDGRPAGTWGDAGVISFGGSKALTCGNGGALFTSDSRLAQRCKIHAERPSDATPLSGLQAAAVLPQVFELDANAAKRRAGARQLSTYFRSRAPAGWFFADAEAEGSPQEGLAEGAFRQDYYKWACWAPTESIRASVVQAAKQVGLPWRAGYRSAGAVSAKRCRQPFPLVNAQQAGARLLTLDHPVLMASTENLEAIASWMFAQMSMQSRG</sequence>
<proteinExistence type="inferred from homology"/>
<keyword evidence="3" id="KW-0032">Aminotransferase</keyword>
<accession>A0A517MK51</accession>
<organism evidence="3 4">
    <name type="scientific">Roseimaritima multifibrata</name>
    <dbReference type="NCBI Taxonomy" id="1930274"/>
    <lineage>
        <taxon>Bacteria</taxon>
        <taxon>Pseudomonadati</taxon>
        <taxon>Planctomycetota</taxon>
        <taxon>Planctomycetia</taxon>
        <taxon>Pirellulales</taxon>
        <taxon>Pirellulaceae</taxon>
        <taxon>Roseimaritima</taxon>
    </lineage>
</organism>
<dbReference type="Gene3D" id="3.40.640.10">
    <property type="entry name" value="Type I PLP-dependent aspartate aminotransferase-like (Major domain)"/>
    <property type="match status" value="1"/>
</dbReference>
<dbReference type="InterPro" id="IPR015421">
    <property type="entry name" value="PyrdxlP-dep_Trfase_major"/>
</dbReference>
<protein>
    <submittedName>
        <fullName evidence="3">L-glutamine:scyllo-inosose aminotransferase</fullName>
        <ecNumber evidence="3">2.6.1.50</ecNumber>
    </submittedName>
</protein>
<dbReference type="Pfam" id="PF01041">
    <property type="entry name" value="DegT_DnrJ_EryC1"/>
    <property type="match status" value="1"/>
</dbReference>
<dbReference type="SUPFAM" id="SSF53383">
    <property type="entry name" value="PLP-dependent transferases"/>
    <property type="match status" value="1"/>
</dbReference>
<gene>
    <name evidence="3" type="primary">stsC</name>
    <name evidence="3" type="ORF">FF011L_40580</name>
</gene>
<evidence type="ECO:0000313" key="4">
    <source>
        <dbReference type="Proteomes" id="UP000320672"/>
    </source>
</evidence>